<dbReference type="RefSeq" id="WP_254674411.1">
    <property type="nucleotide sequence ID" value="NZ_JAMWDU010000003.1"/>
</dbReference>
<dbReference type="AlphaFoldDB" id="A0A9Q4API0"/>
<keyword evidence="3" id="KW-1185">Reference proteome</keyword>
<gene>
    <name evidence="2" type="ORF">NF348_09450</name>
</gene>
<evidence type="ECO:0008006" key="4">
    <source>
        <dbReference type="Google" id="ProtNLM"/>
    </source>
</evidence>
<evidence type="ECO:0000256" key="1">
    <source>
        <dbReference type="SAM" id="Phobius"/>
    </source>
</evidence>
<keyword evidence="1" id="KW-1133">Transmembrane helix</keyword>
<comment type="caution">
    <text evidence="2">The sequence shown here is derived from an EMBL/GenBank/DDBJ whole genome shotgun (WGS) entry which is preliminary data.</text>
</comment>
<dbReference type="Gene3D" id="1.25.40.10">
    <property type="entry name" value="Tetratricopeptide repeat domain"/>
    <property type="match status" value="1"/>
</dbReference>
<dbReference type="InterPro" id="IPR011990">
    <property type="entry name" value="TPR-like_helical_dom_sf"/>
</dbReference>
<dbReference type="Proteomes" id="UP001060275">
    <property type="component" value="Unassembled WGS sequence"/>
</dbReference>
<feature type="transmembrane region" description="Helical" evidence="1">
    <location>
        <begin position="28"/>
        <end position="47"/>
    </location>
</feature>
<dbReference type="SUPFAM" id="SSF48452">
    <property type="entry name" value="TPR-like"/>
    <property type="match status" value="1"/>
</dbReference>
<keyword evidence="1" id="KW-0472">Membrane</keyword>
<dbReference type="EMBL" id="JAMWDU010000003">
    <property type="protein sequence ID" value="MCP8887328.1"/>
    <property type="molecule type" value="Genomic_DNA"/>
</dbReference>
<name>A0A9Q4API0_9HYPH</name>
<evidence type="ECO:0000313" key="2">
    <source>
        <dbReference type="EMBL" id="MCP8887328.1"/>
    </source>
</evidence>
<sequence length="236" mass="25680">MSDPDKGEAQKPEYRAATAIPMRPDRTLLAIGLLAVAVLAGSIAMLPSSEEKAAGLMAEGRYADAIQILASIEGDRPLDAYEGYTLFKLYMLTRQPQKAVALIDNEPALQADNAWALRQISDLFRQVRDLGGEADALRRLYDVSPNDADFTRLRILYRLLGDRAREASLLQQAIMAGRSDPSLLDRLAYLQSADGWGVEAAVWVAPAGQYSELVNTLPLRIMALAGPAIAPTTQPE</sequence>
<organism evidence="2 3">
    <name type="scientific">Devosia ureilytica</name>
    <dbReference type="NCBI Taxonomy" id="2952754"/>
    <lineage>
        <taxon>Bacteria</taxon>
        <taxon>Pseudomonadati</taxon>
        <taxon>Pseudomonadota</taxon>
        <taxon>Alphaproteobacteria</taxon>
        <taxon>Hyphomicrobiales</taxon>
        <taxon>Devosiaceae</taxon>
        <taxon>Devosia</taxon>
    </lineage>
</organism>
<reference evidence="2" key="1">
    <citation type="submission" date="2022-06" db="EMBL/GenBank/DDBJ databases">
        <title>Devosia sp. XJ19-45 genome assembly.</title>
        <authorList>
            <person name="Li B."/>
            <person name="Cai M."/>
            <person name="Nie G."/>
            <person name="Li W."/>
        </authorList>
    </citation>
    <scope>NUCLEOTIDE SEQUENCE</scope>
    <source>
        <strain evidence="2">XJ19-45</strain>
    </source>
</reference>
<proteinExistence type="predicted"/>
<evidence type="ECO:0000313" key="3">
    <source>
        <dbReference type="Proteomes" id="UP001060275"/>
    </source>
</evidence>
<accession>A0A9Q4API0</accession>
<protein>
    <recommendedName>
        <fullName evidence="4">Tetratricopeptide repeat protein</fullName>
    </recommendedName>
</protein>
<keyword evidence="1" id="KW-0812">Transmembrane</keyword>